<dbReference type="Gene3D" id="1.10.1660.10">
    <property type="match status" value="1"/>
</dbReference>
<feature type="domain" description="HTH merR-type" evidence="3">
    <location>
        <begin position="1"/>
        <end position="71"/>
    </location>
</feature>
<name>A0A4Y4E3H2_CELCE</name>
<dbReference type="Pfam" id="PF13411">
    <property type="entry name" value="MerR_1"/>
    <property type="match status" value="1"/>
</dbReference>
<evidence type="ECO:0000313" key="5">
    <source>
        <dbReference type="Proteomes" id="UP000316659"/>
    </source>
</evidence>
<dbReference type="SMART" id="SM00422">
    <property type="entry name" value="HTH_MERR"/>
    <property type="match status" value="1"/>
</dbReference>
<dbReference type="CDD" id="cd01282">
    <property type="entry name" value="HTH_MerR-like_sg3"/>
    <property type="match status" value="1"/>
</dbReference>
<dbReference type="Proteomes" id="UP000316659">
    <property type="component" value="Unassembled WGS sequence"/>
</dbReference>
<feature type="region of interest" description="Disordered" evidence="2">
    <location>
        <begin position="123"/>
        <end position="152"/>
    </location>
</feature>
<keyword evidence="1" id="KW-0238">DNA-binding</keyword>
<dbReference type="PANTHER" id="PTHR30204">
    <property type="entry name" value="REDOX-CYCLING DRUG-SENSING TRANSCRIPTIONAL ACTIVATOR SOXR"/>
    <property type="match status" value="1"/>
</dbReference>
<sequence>MYHVRIGELSRRTGTPTRLLRYYEEQGLFTPGRAENGYREYGEHLVDRVLQIRGLLEVGFTTKIIKEFLPCLGNAPEIHLHNAYPDKIELLETELGRLEDRIRILEKNRDAIADYLERIRPFAQRPEDRHPARSATTAPAASGSPRHAMRLS</sequence>
<gene>
    <name evidence="4" type="ORF">CCE02nite_35420</name>
</gene>
<accession>A0A4Y4E3H2</accession>
<dbReference type="InterPro" id="IPR009061">
    <property type="entry name" value="DNA-bd_dom_put_sf"/>
</dbReference>
<comment type="caution">
    <text evidence="4">The sequence shown here is derived from an EMBL/GenBank/DDBJ whole genome shotgun (WGS) entry which is preliminary data.</text>
</comment>
<dbReference type="AlphaFoldDB" id="A0A4Y4E3H2"/>
<dbReference type="PANTHER" id="PTHR30204:SF93">
    <property type="entry name" value="HTH MERR-TYPE DOMAIN-CONTAINING PROTEIN"/>
    <property type="match status" value="1"/>
</dbReference>
<proteinExistence type="predicted"/>
<dbReference type="GO" id="GO:0003677">
    <property type="term" value="F:DNA binding"/>
    <property type="evidence" value="ECO:0007669"/>
    <property type="project" value="UniProtKB-KW"/>
</dbReference>
<evidence type="ECO:0000256" key="2">
    <source>
        <dbReference type="SAM" id="MobiDB-lite"/>
    </source>
</evidence>
<dbReference type="PROSITE" id="PS50937">
    <property type="entry name" value="HTH_MERR_2"/>
    <property type="match status" value="1"/>
</dbReference>
<feature type="compositionally biased region" description="Low complexity" evidence="2">
    <location>
        <begin position="133"/>
        <end position="146"/>
    </location>
</feature>
<dbReference type="EMBL" id="BJNZ01000032">
    <property type="protein sequence ID" value="GED11543.1"/>
    <property type="molecule type" value="Genomic_DNA"/>
</dbReference>
<evidence type="ECO:0000259" key="3">
    <source>
        <dbReference type="PROSITE" id="PS50937"/>
    </source>
</evidence>
<organism evidence="4 5">
    <name type="scientific">Cellulosimicrobium cellulans</name>
    <name type="common">Arthrobacter luteus</name>
    <dbReference type="NCBI Taxonomy" id="1710"/>
    <lineage>
        <taxon>Bacteria</taxon>
        <taxon>Bacillati</taxon>
        <taxon>Actinomycetota</taxon>
        <taxon>Actinomycetes</taxon>
        <taxon>Micrococcales</taxon>
        <taxon>Promicromonosporaceae</taxon>
        <taxon>Cellulosimicrobium</taxon>
    </lineage>
</organism>
<reference evidence="4 5" key="1">
    <citation type="submission" date="2019-06" db="EMBL/GenBank/DDBJ databases">
        <title>Whole genome shotgun sequence of Cellulosimicrobium cellulans NBRC 15516.</title>
        <authorList>
            <person name="Hosoyama A."/>
            <person name="Uohara A."/>
            <person name="Ohji S."/>
            <person name="Ichikawa N."/>
        </authorList>
    </citation>
    <scope>NUCLEOTIDE SEQUENCE [LARGE SCALE GENOMIC DNA]</scope>
    <source>
        <strain evidence="4 5">NBRC 15516</strain>
    </source>
</reference>
<dbReference type="InterPro" id="IPR000551">
    <property type="entry name" value="MerR-type_HTH_dom"/>
</dbReference>
<protein>
    <submittedName>
        <fullName evidence="4">MerR family transcriptional regulator</fullName>
    </submittedName>
</protein>
<evidence type="ECO:0000256" key="1">
    <source>
        <dbReference type="ARBA" id="ARBA00023125"/>
    </source>
</evidence>
<dbReference type="GO" id="GO:0003700">
    <property type="term" value="F:DNA-binding transcription factor activity"/>
    <property type="evidence" value="ECO:0007669"/>
    <property type="project" value="InterPro"/>
</dbReference>
<dbReference type="SUPFAM" id="SSF46955">
    <property type="entry name" value="Putative DNA-binding domain"/>
    <property type="match status" value="1"/>
</dbReference>
<dbReference type="PRINTS" id="PR00040">
    <property type="entry name" value="HTHMERR"/>
</dbReference>
<dbReference type="InterPro" id="IPR047057">
    <property type="entry name" value="MerR_fam"/>
</dbReference>
<evidence type="ECO:0000313" key="4">
    <source>
        <dbReference type="EMBL" id="GED11543.1"/>
    </source>
</evidence>